<dbReference type="KEGG" id="fae:FAES_1850"/>
<gene>
    <name evidence="1" type="ORF">FAES_1850</name>
</gene>
<sequence>MLGVIRVVITSNAKLKKNGDPYSQQPKTVDDPGVAVWFEHVRAKGHQFCLACDQYDTIAGNLNEIRLAVGELRGFTRRMLLPVGEALKPFGAVPTNVSSPAPTPKQPAKPATITPYWQRVLGVDTIGADRLTWKHCLTAYQAKLRQELTQQQRDALVAAQTEAAMHFGQDI</sequence>
<accession>I0K6V7</accession>
<reference evidence="1 2" key="1">
    <citation type="journal article" date="2012" name="J. Bacteriol.">
        <title>Genome Sequence of Fibrella aestuarina BUZ 2T, a Filamentous Marine Bacterium.</title>
        <authorList>
            <person name="Filippini M."/>
            <person name="Qi W."/>
            <person name="Blom J."/>
            <person name="Goesmann A."/>
            <person name="Smits T.H."/>
            <person name="Bagheri H.C."/>
        </authorList>
    </citation>
    <scope>NUCLEOTIDE SEQUENCE [LARGE SCALE GENOMIC DNA]</scope>
    <source>
        <strain evidence="2">BUZ 2T</strain>
    </source>
</reference>
<organism evidence="1 2">
    <name type="scientific">Fibrella aestuarina BUZ 2</name>
    <dbReference type="NCBI Taxonomy" id="1166018"/>
    <lineage>
        <taxon>Bacteria</taxon>
        <taxon>Pseudomonadati</taxon>
        <taxon>Bacteroidota</taxon>
        <taxon>Cytophagia</taxon>
        <taxon>Cytophagales</taxon>
        <taxon>Spirosomataceae</taxon>
        <taxon>Fibrella</taxon>
    </lineage>
</organism>
<dbReference type="AlphaFoldDB" id="I0K6V7"/>
<evidence type="ECO:0000313" key="1">
    <source>
        <dbReference type="EMBL" id="CCG99860.1"/>
    </source>
</evidence>
<dbReference type="EMBL" id="HE796683">
    <property type="protein sequence ID" value="CCG99860.1"/>
    <property type="molecule type" value="Genomic_DNA"/>
</dbReference>
<dbReference type="Proteomes" id="UP000011058">
    <property type="component" value="Chromosome"/>
</dbReference>
<evidence type="ECO:0000313" key="2">
    <source>
        <dbReference type="Proteomes" id="UP000011058"/>
    </source>
</evidence>
<dbReference type="HOGENOM" id="CLU_1560669_0_0_10"/>
<proteinExistence type="predicted"/>
<protein>
    <submittedName>
        <fullName evidence="1">Uncharacterized protein</fullName>
    </submittedName>
</protein>
<name>I0K6V7_9BACT</name>
<dbReference type="eggNOG" id="COG2214">
    <property type="taxonomic scope" value="Bacteria"/>
</dbReference>
<dbReference type="STRING" id="1166018.FAES_1850"/>
<keyword evidence="2" id="KW-1185">Reference proteome</keyword>